<protein>
    <submittedName>
        <fullName evidence="1">Uncharacterized protein</fullName>
    </submittedName>
</protein>
<dbReference type="EMBL" id="LSSL01006544">
    <property type="protein sequence ID" value="OLY78394.1"/>
    <property type="molecule type" value="Genomic_DNA"/>
</dbReference>
<evidence type="ECO:0000313" key="2">
    <source>
        <dbReference type="Proteomes" id="UP000187455"/>
    </source>
</evidence>
<dbReference type="AlphaFoldDB" id="A0A1R0GNC7"/>
<organism evidence="1 2">
    <name type="scientific">Smittium mucronatum</name>
    <dbReference type="NCBI Taxonomy" id="133383"/>
    <lineage>
        <taxon>Eukaryota</taxon>
        <taxon>Fungi</taxon>
        <taxon>Fungi incertae sedis</taxon>
        <taxon>Zoopagomycota</taxon>
        <taxon>Kickxellomycotina</taxon>
        <taxon>Harpellomycetes</taxon>
        <taxon>Harpellales</taxon>
        <taxon>Legeriomycetaceae</taxon>
        <taxon>Smittium</taxon>
    </lineage>
</organism>
<proteinExistence type="predicted"/>
<reference evidence="1 2" key="1">
    <citation type="journal article" date="2016" name="Mol. Biol. Evol.">
        <title>Genome-Wide Survey of Gut Fungi (Harpellales) Reveals the First Horizontally Transferred Ubiquitin Gene from a Mosquito Host.</title>
        <authorList>
            <person name="Wang Y."/>
            <person name="White M.M."/>
            <person name="Kvist S."/>
            <person name="Moncalvo J.M."/>
        </authorList>
    </citation>
    <scope>NUCLEOTIDE SEQUENCE [LARGE SCALE GENOMIC DNA]</scope>
    <source>
        <strain evidence="1 2">ALG-7-W6</strain>
    </source>
</reference>
<accession>A0A1R0GNC7</accession>
<comment type="caution">
    <text evidence="1">The sequence shown here is derived from an EMBL/GenBank/DDBJ whole genome shotgun (WGS) entry which is preliminary data.</text>
</comment>
<name>A0A1R0GNC7_9FUNG</name>
<gene>
    <name evidence="1" type="ORF">AYI68_g7558</name>
</gene>
<evidence type="ECO:0000313" key="1">
    <source>
        <dbReference type="EMBL" id="OLY78394.1"/>
    </source>
</evidence>
<sequence length="93" mass="10821">MTELQVYPESLETFPELQIRKKPGAKPDNNEALEFSEIIIDQEILGNLMATKSSEKRPRGSAYRKPFEQLQAPLLQRRRKTSFSQLNQDWISN</sequence>
<keyword evidence="2" id="KW-1185">Reference proteome</keyword>
<dbReference type="Proteomes" id="UP000187455">
    <property type="component" value="Unassembled WGS sequence"/>
</dbReference>